<protein>
    <submittedName>
        <fullName evidence="3">Uncharacterized protein</fullName>
    </submittedName>
</protein>
<feature type="chain" id="PRO_5012823617" evidence="2">
    <location>
        <begin position="36"/>
        <end position="156"/>
    </location>
</feature>
<proteinExistence type="predicted"/>
<gene>
    <name evidence="3" type="ORF">AWC04_07885</name>
</gene>
<comment type="caution">
    <text evidence="3">The sequence shown here is derived from an EMBL/GenBank/DDBJ whole genome shotgun (WGS) entry which is preliminary data.</text>
</comment>
<organism evidence="3 4">
    <name type="scientific">Mycolicibacterium fallax</name>
    <name type="common">Mycobacterium fallax</name>
    <dbReference type="NCBI Taxonomy" id="1793"/>
    <lineage>
        <taxon>Bacteria</taxon>
        <taxon>Bacillati</taxon>
        <taxon>Actinomycetota</taxon>
        <taxon>Actinomycetes</taxon>
        <taxon>Mycobacteriales</taxon>
        <taxon>Mycobacteriaceae</taxon>
        <taxon>Mycolicibacterium</taxon>
    </lineage>
</organism>
<reference evidence="3 4" key="1">
    <citation type="submission" date="2016-01" db="EMBL/GenBank/DDBJ databases">
        <title>The new phylogeny of the genus Mycobacterium.</title>
        <authorList>
            <person name="Tarcisio F."/>
            <person name="Conor M."/>
            <person name="Antonella G."/>
            <person name="Elisabetta G."/>
            <person name="Giulia F.S."/>
            <person name="Sara T."/>
            <person name="Anna F."/>
            <person name="Clotilde B."/>
            <person name="Roberto B."/>
            <person name="Veronica D.S."/>
            <person name="Fabio R."/>
            <person name="Monica P."/>
            <person name="Olivier J."/>
            <person name="Enrico T."/>
            <person name="Nicola S."/>
        </authorList>
    </citation>
    <scope>NUCLEOTIDE SEQUENCE [LARGE SCALE GENOMIC DNA]</scope>
    <source>
        <strain evidence="3 4">DSM 44179</strain>
    </source>
</reference>
<keyword evidence="2" id="KW-0732">Signal</keyword>
<evidence type="ECO:0000256" key="1">
    <source>
        <dbReference type="SAM" id="MobiDB-lite"/>
    </source>
</evidence>
<evidence type="ECO:0000313" key="4">
    <source>
        <dbReference type="Proteomes" id="UP000193484"/>
    </source>
</evidence>
<evidence type="ECO:0000256" key="2">
    <source>
        <dbReference type="SAM" id="SignalP"/>
    </source>
</evidence>
<keyword evidence="4" id="KW-1185">Reference proteome</keyword>
<dbReference type="EMBL" id="LQOJ01000029">
    <property type="protein sequence ID" value="ORV04815.1"/>
    <property type="molecule type" value="Genomic_DNA"/>
</dbReference>
<feature type="signal peptide" evidence="2">
    <location>
        <begin position="1"/>
        <end position="35"/>
    </location>
</feature>
<accession>A0A1X1RG88</accession>
<sequence length="156" mass="15694">MVPSDGMRWRRAAAAAGAALALVGGALSLAPVAGADVLDELAEQYSTGAGAGQVANLVSTSMNLRTQGYRPRPGDLAAIKAALDKRPNQAPLVAALQNAVAYQAKKQRQLGGDGGAPPVVIGGSPGSINTQAPGGNWVPGNPMIDNDSPFPMPGRS</sequence>
<name>A0A1X1RG88_MYCFA</name>
<dbReference type="STRING" id="1793.AWC04_07885"/>
<evidence type="ECO:0000313" key="3">
    <source>
        <dbReference type="EMBL" id="ORV04815.1"/>
    </source>
</evidence>
<feature type="region of interest" description="Disordered" evidence="1">
    <location>
        <begin position="128"/>
        <end position="156"/>
    </location>
</feature>
<dbReference type="Proteomes" id="UP000193484">
    <property type="component" value="Unassembled WGS sequence"/>
</dbReference>
<dbReference type="AlphaFoldDB" id="A0A1X1RG88"/>